<dbReference type="PANTHER" id="PTHR43071:SF1">
    <property type="entry name" value="2-AMINO-4-HYDROXY-6-HYDROXYMETHYLDIHYDROPTERIDINE PYROPHOSPHOKINASE"/>
    <property type="match status" value="1"/>
</dbReference>
<evidence type="ECO:0000256" key="11">
    <source>
        <dbReference type="ARBA" id="ARBA00029766"/>
    </source>
</evidence>
<keyword evidence="15" id="KW-1185">Reference proteome</keyword>
<dbReference type="EMBL" id="BJCL01000013">
    <property type="protein sequence ID" value="GCL65038.1"/>
    <property type="molecule type" value="Genomic_DNA"/>
</dbReference>
<keyword evidence="7 14" id="KW-0418">Kinase</keyword>
<evidence type="ECO:0000256" key="10">
    <source>
        <dbReference type="ARBA" id="ARBA00029409"/>
    </source>
</evidence>
<evidence type="ECO:0000256" key="2">
    <source>
        <dbReference type="ARBA" id="ARBA00005810"/>
    </source>
</evidence>
<dbReference type="UniPathway" id="UPA00077">
    <property type="reaction ID" value="UER00155"/>
</dbReference>
<feature type="domain" description="7,8-dihydro-6-hydroxymethylpterin-pyrophosphokinase" evidence="13">
    <location>
        <begin position="90"/>
        <end position="101"/>
    </location>
</feature>
<dbReference type="Pfam" id="PF01288">
    <property type="entry name" value="HPPK"/>
    <property type="match status" value="1"/>
</dbReference>
<comment type="caution">
    <text evidence="14">The sequence shown here is derived from an EMBL/GenBank/DDBJ whole genome shotgun (WGS) entry which is preliminary data.</text>
</comment>
<dbReference type="EC" id="2.7.6.3" evidence="3"/>
<dbReference type="GO" id="GO:0005524">
    <property type="term" value="F:ATP binding"/>
    <property type="evidence" value="ECO:0007669"/>
    <property type="project" value="UniProtKB-KW"/>
</dbReference>
<name>A0A480B205_9BURK</name>
<dbReference type="CDD" id="cd00483">
    <property type="entry name" value="HPPK"/>
    <property type="match status" value="1"/>
</dbReference>
<dbReference type="GO" id="GO:0003848">
    <property type="term" value="F:2-amino-4-hydroxy-6-hydroxymethyldihydropteridine diphosphokinase activity"/>
    <property type="evidence" value="ECO:0007669"/>
    <property type="project" value="UniProtKB-EC"/>
</dbReference>
<dbReference type="InterPro" id="IPR000550">
    <property type="entry name" value="Hppk"/>
</dbReference>
<protein>
    <recommendedName>
        <fullName evidence="4">2-amino-4-hydroxy-6-hydroxymethyldihydropteridine pyrophosphokinase</fullName>
        <ecNumber evidence="3">2.7.6.3</ecNumber>
    </recommendedName>
    <alternativeName>
        <fullName evidence="11">6-hydroxymethyl-7,8-dihydropterin pyrophosphokinase</fullName>
    </alternativeName>
    <alternativeName>
        <fullName evidence="12">7,8-dihydro-6-hydroxymethylpterin-pyrophosphokinase</fullName>
    </alternativeName>
</protein>
<dbReference type="GO" id="GO:0046656">
    <property type="term" value="P:folic acid biosynthetic process"/>
    <property type="evidence" value="ECO:0007669"/>
    <property type="project" value="UniProtKB-KW"/>
</dbReference>
<dbReference type="PANTHER" id="PTHR43071">
    <property type="entry name" value="2-AMINO-4-HYDROXY-6-HYDROXYMETHYLDIHYDROPTERIDINE PYROPHOSPHOKINASE"/>
    <property type="match status" value="1"/>
</dbReference>
<gene>
    <name evidence="14" type="primary">folK</name>
    <name evidence="14" type="ORF">AQPW35_41190</name>
</gene>
<dbReference type="InterPro" id="IPR035907">
    <property type="entry name" value="Hppk_sf"/>
</dbReference>
<evidence type="ECO:0000256" key="4">
    <source>
        <dbReference type="ARBA" id="ARBA00016218"/>
    </source>
</evidence>
<evidence type="ECO:0000256" key="3">
    <source>
        <dbReference type="ARBA" id="ARBA00013253"/>
    </source>
</evidence>
<evidence type="ECO:0000313" key="14">
    <source>
        <dbReference type="EMBL" id="GCL65038.1"/>
    </source>
</evidence>
<keyword evidence="9" id="KW-0289">Folate biosynthesis</keyword>
<evidence type="ECO:0000256" key="6">
    <source>
        <dbReference type="ARBA" id="ARBA00022741"/>
    </source>
</evidence>
<dbReference type="Proteomes" id="UP000301751">
    <property type="component" value="Unassembled WGS sequence"/>
</dbReference>
<dbReference type="Gene3D" id="3.30.70.560">
    <property type="entry name" value="7,8-Dihydro-6-hydroxymethylpterin-pyrophosphokinase HPPK"/>
    <property type="match status" value="1"/>
</dbReference>
<evidence type="ECO:0000313" key="15">
    <source>
        <dbReference type="Proteomes" id="UP000301751"/>
    </source>
</evidence>
<dbReference type="GO" id="GO:0016301">
    <property type="term" value="F:kinase activity"/>
    <property type="evidence" value="ECO:0007669"/>
    <property type="project" value="UniProtKB-KW"/>
</dbReference>
<comment type="similarity">
    <text evidence="2">Belongs to the HPPK family.</text>
</comment>
<dbReference type="NCBIfam" id="TIGR01498">
    <property type="entry name" value="folK"/>
    <property type="match status" value="1"/>
</dbReference>
<evidence type="ECO:0000256" key="8">
    <source>
        <dbReference type="ARBA" id="ARBA00022840"/>
    </source>
</evidence>
<reference evidence="15" key="1">
    <citation type="submission" date="2019-03" db="EMBL/GenBank/DDBJ databases">
        <title>Aquabacterium pictum sp.nov., the first bacteriochlorophyll a-containing freshwater bacterium in the genus Aquabacterium of the class Betaproteobacteria.</title>
        <authorList>
            <person name="Hirose S."/>
            <person name="Tank M."/>
            <person name="Hara E."/>
            <person name="Tamaki H."/>
            <person name="Takaichi S."/>
            <person name="Haruta S."/>
            <person name="Hanada S."/>
        </authorList>
    </citation>
    <scope>NUCLEOTIDE SEQUENCE [LARGE SCALE GENOMIC DNA]</scope>
    <source>
        <strain evidence="15">W35</strain>
    </source>
</reference>
<keyword evidence="5" id="KW-0808">Transferase</keyword>
<dbReference type="AlphaFoldDB" id="A0A480B205"/>
<accession>A0A480B205</accession>
<dbReference type="PROSITE" id="PS00794">
    <property type="entry name" value="HPPK"/>
    <property type="match status" value="1"/>
</dbReference>
<evidence type="ECO:0000256" key="5">
    <source>
        <dbReference type="ARBA" id="ARBA00022679"/>
    </source>
</evidence>
<keyword evidence="8" id="KW-0067">ATP-binding</keyword>
<comment type="pathway">
    <text evidence="1">Cofactor biosynthesis; tetrahydrofolate biosynthesis; 2-amino-4-hydroxy-6-hydroxymethyl-7,8-dihydropteridine diphosphate from 7,8-dihydroneopterin triphosphate: step 4/4.</text>
</comment>
<proteinExistence type="inferred from homology"/>
<evidence type="ECO:0000259" key="13">
    <source>
        <dbReference type="PROSITE" id="PS00794"/>
    </source>
</evidence>
<keyword evidence="6" id="KW-0547">Nucleotide-binding</keyword>
<dbReference type="RefSeq" id="WP_137734758.1">
    <property type="nucleotide sequence ID" value="NZ_BJCL01000013.1"/>
</dbReference>
<evidence type="ECO:0000256" key="1">
    <source>
        <dbReference type="ARBA" id="ARBA00005051"/>
    </source>
</evidence>
<sequence length="171" mass="17693">MSPGCTAHIGLGANLGDAPATLRSALRAVAALPGSHLLAVSSLYRSAPVDAAGPDFHNAVVALHTPLAPAALLAALQAIEQDFGRQRPYRHAPRTLDLDLLLCGDAVLQTPALTLPHPRLHLRAFVLQPLLEIAPGLAAPGLGPLADHLDATADQPLQRLGPLDLPPTMSA</sequence>
<evidence type="ECO:0000256" key="9">
    <source>
        <dbReference type="ARBA" id="ARBA00022909"/>
    </source>
</evidence>
<evidence type="ECO:0000256" key="7">
    <source>
        <dbReference type="ARBA" id="ARBA00022777"/>
    </source>
</evidence>
<dbReference type="OrthoDB" id="9808041at2"/>
<comment type="function">
    <text evidence="10">Catalyzes the transfer of pyrophosphate from adenosine triphosphate (ATP) to 6-hydroxymethyl-7,8-dihydropterin, an enzymatic step in folate biosynthesis pathway.</text>
</comment>
<dbReference type="SUPFAM" id="SSF55083">
    <property type="entry name" value="6-hydroxymethyl-7,8-dihydropterin pyrophosphokinase, HPPK"/>
    <property type="match status" value="1"/>
</dbReference>
<evidence type="ECO:0000256" key="12">
    <source>
        <dbReference type="ARBA" id="ARBA00033413"/>
    </source>
</evidence>
<dbReference type="GO" id="GO:0046654">
    <property type="term" value="P:tetrahydrofolate biosynthetic process"/>
    <property type="evidence" value="ECO:0007669"/>
    <property type="project" value="UniProtKB-UniPathway"/>
</dbReference>
<organism evidence="14 15">
    <name type="scientific">Pseudaquabacterium pictum</name>
    <dbReference type="NCBI Taxonomy" id="2315236"/>
    <lineage>
        <taxon>Bacteria</taxon>
        <taxon>Pseudomonadati</taxon>
        <taxon>Pseudomonadota</taxon>
        <taxon>Betaproteobacteria</taxon>
        <taxon>Burkholderiales</taxon>
        <taxon>Sphaerotilaceae</taxon>
        <taxon>Pseudaquabacterium</taxon>
    </lineage>
</organism>